<reference evidence="3" key="1">
    <citation type="journal article" date="2019" name="Int. J. Syst. Evol. Microbiol.">
        <title>The Global Catalogue of Microorganisms (GCM) 10K type strain sequencing project: providing services to taxonomists for standard genome sequencing and annotation.</title>
        <authorList>
            <consortium name="The Broad Institute Genomics Platform"/>
            <consortium name="The Broad Institute Genome Sequencing Center for Infectious Disease"/>
            <person name="Wu L."/>
            <person name="Ma J."/>
        </authorList>
    </citation>
    <scope>NUCLEOTIDE SEQUENCE [LARGE SCALE GENOMIC DNA]</scope>
    <source>
        <strain evidence="3">JCM 16902</strain>
    </source>
</reference>
<dbReference type="EMBL" id="BAAAZO010000008">
    <property type="protein sequence ID" value="GAA3621759.1"/>
    <property type="molecule type" value="Genomic_DNA"/>
</dbReference>
<keyword evidence="3" id="KW-1185">Reference proteome</keyword>
<name>A0ABP7A0D6_9ACTN</name>
<gene>
    <name evidence="2" type="ORF">GCM10022223_43320</name>
</gene>
<protein>
    <submittedName>
        <fullName evidence="2">Uncharacterized protein</fullName>
    </submittedName>
</protein>
<proteinExistence type="predicted"/>
<accession>A0ABP7A0D6</accession>
<organism evidence="2 3">
    <name type="scientific">Kineosporia mesophila</name>
    <dbReference type="NCBI Taxonomy" id="566012"/>
    <lineage>
        <taxon>Bacteria</taxon>
        <taxon>Bacillati</taxon>
        <taxon>Actinomycetota</taxon>
        <taxon>Actinomycetes</taxon>
        <taxon>Kineosporiales</taxon>
        <taxon>Kineosporiaceae</taxon>
        <taxon>Kineosporia</taxon>
    </lineage>
</organism>
<evidence type="ECO:0000313" key="2">
    <source>
        <dbReference type="EMBL" id="GAA3621759.1"/>
    </source>
</evidence>
<evidence type="ECO:0000256" key="1">
    <source>
        <dbReference type="SAM" id="Phobius"/>
    </source>
</evidence>
<keyword evidence="1" id="KW-0472">Membrane</keyword>
<keyword evidence="1" id="KW-0812">Transmembrane</keyword>
<keyword evidence="1" id="KW-1133">Transmembrane helix</keyword>
<sequence length="112" mass="12128">MERLAASIATESSLTGMALPTEKALNDADEEVYSKAVRWVFENTRDHAKFPVVWSELKTYGHERNLLGLRPIGVALASLAMIPLSLGLLLGSDLQLLPSCLLFAACIGSGVW</sequence>
<evidence type="ECO:0000313" key="3">
    <source>
        <dbReference type="Proteomes" id="UP001501074"/>
    </source>
</evidence>
<feature type="transmembrane region" description="Helical" evidence="1">
    <location>
        <begin position="67"/>
        <end position="88"/>
    </location>
</feature>
<comment type="caution">
    <text evidence="2">The sequence shown here is derived from an EMBL/GenBank/DDBJ whole genome shotgun (WGS) entry which is preliminary data.</text>
</comment>
<dbReference type="Proteomes" id="UP001501074">
    <property type="component" value="Unassembled WGS sequence"/>
</dbReference>